<feature type="compositionally biased region" description="Basic residues" evidence="1">
    <location>
        <begin position="441"/>
        <end position="452"/>
    </location>
</feature>
<evidence type="ECO:0000256" key="1">
    <source>
        <dbReference type="SAM" id="MobiDB-lite"/>
    </source>
</evidence>
<sequence>MDQAPSIAASLVNYESLQTEVEQAPFWLTGRPPYARAPPFALVDKVFAEFADNYATIEPSRESLDFVVDACNLLAQFLPDEEVRQQKFLALLGACMGKQFYSVSMAQGVTATDGSIVDDIAGPEFAAAHAVIKKDIAAGTEADRCAELLSYQYLLVNRLFPKNRLAASPCFTIEVIGCLMRIGAVAYVQERMAFQPLTPFFHMLDVRPGDTEHLETVARAVEALIIGVDHLYAAYDCSPLEERDPVFPYSLADERFLQARPLIDKSVLVFDVQMAEGEEKCILVKFPTSYGTDVHRSLAAAGLAPQLYAVTELPGGFLQVEMELLSAEDGWMSLDTFNATELASVESALLDSLRRVHGLKVPSGGSIVLADCRPCNIMIRSSPDGETEVRFVDFDWSGESGVIRYPCFMNHRSVPWPEGARDYKVAFQEHDIALLSSHLPGSHRRPKSRKKPPSAAEPARQVELALRQ</sequence>
<dbReference type="KEGG" id="csl:COCSUDRAFT_62308"/>
<dbReference type="eggNOG" id="ENOG502S638">
    <property type="taxonomic scope" value="Eukaryota"/>
</dbReference>
<feature type="region of interest" description="Disordered" evidence="1">
    <location>
        <begin position="438"/>
        <end position="468"/>
    </location>
</feature>
<comment type="caution">
    <text evidence="2">The sequence shown here is derived from an EMBL/GenBank/DDBJ whole genome shotgun (WGS) entry which is preliminary data.</text>
</comment>
<dbReference type="AlphaFoldDB" id="I0Z2N0"/>
<dbReference type="GeneID" id="17042900"/>
<dbReference type="Proteomes" id="UP000007264">
    <property type="component" value="Unassembled WGS sequence"/>
</dbReference>
<evidence type="ECO:0000313" key="2">
    <source>
        <dbReference type="EMBL" id="EIE24899.1"/>
    </source>
</evidence>
<dbReference type="EMBL" id="AGSI01000005">
    <property type="protein sequence ID" value="EIE24899.1"/>
    <property type="molecule type" value="Genomic_DNA"/>
</dbReference>
<evidence type="ECO:0000313" key="3">
    <source>
        <dbReference type="Proteomes" id="UP000007264"/>
    </source>
</evidence>
<organism evidence="2 3">
    <name type="scientific">Coccomyxa subellipsoidea (strain C-169)</name>
    <name type="common">Green microalga</name>
    <dbReference type="NCBI Taxonomy" id="574566"/>
    <lineage>
        <taxon>Eukaryota</taxon>
        <taxon>Viridiplantae</taxon>
        <taxon>Chlorophyta</taxon>
        <taxon>core chlorophytes</taxon>
        <taxon>Trebouxiophyceae</taxon>
        <taxon>Trebouxiophyceae incertae sedis</taxon>
        <taxon>Coccomyxaceae</taxon>
        <taxon>Coccomyxa</taxon>
        <taxon>Coccomyxa subellipsoidea</taxon>
    </lineage>
</organism>
<dbReference type="RefSeq" id="XP_005649443.1">
    <property type="nucleotide sequence ID" value="XM_005649386.1"/>
</dbReference>
<keyword evidence="3" id="KW-1185">Reference proteome</keyword>
<evidence type="ECO:0008006" key="4">
    <source>
        <dbReference type="Google" id="ProtNLM"/>
    </source>
</evidence>
<dbReference type="OrthoDB" id="541581at2759"/>
<accession>I0Z2N0</accession>
<gene>
    <name evidence="2" type="ORF">COCSUDRAFT_62308</name>
</gene>
<proteinExistence type="predicted"/>
<reference evidence="2 3" key="1">
    <citation type="journal article" date="2012" name="Genome Biol.">
        <title>The genome of the polar eukaryotic microalga coccomyxa subellipsoidea reveals traits of cold adaptation.</title>
        <authorList>
            <person name="Blanc G."/>
            <person name="Agarkova I."/>
            <person name="Grimwood J."/>
            <person name="Kuo A."/>
            <person name="Brueggeman A."/>
            <person name="Dunigan D."/>
            <person name="Gurnon J."/>
            <person name="Ladunga I."/>
            <person name="Lindquist E."/>
            <person name="Lucas S."/>
            <person name="Pangilinan J."/>
            <person name="Proschold T."/>
            <person name="Salamov A."/>
            <person name="Schmutz J."/>
            <person name="Weeks D."/>
            <person name="Yamada T."/>
            <person name="Claverie J.M."/>
            <person name="Grigoriev I."/>
            <person name="Van Etten J."/>
            <person name="Lomsadze A."/>
            <person name="Borodovsky M."/>
        </authorList>
    </citation>
    <scope>NUCLEOTIDE SEQUENCE [LARGE SCALE GENOMIC DNA]</scope>
    <source>
        <strain evidence="2 3">C-169</strain>
    </source>
</reference>
<protein>
    <recommendedName>
        <fullName evidence="4">Protein kinase domain-containing protein</fullName>
    </recommendedName>
</protein>
<name>I0Z2N0_COCSC</name>